<dbReference type="SMART" id="SM00739">
    <property type="entry name" value="KOW"/>
    <property type="match status" value="1"/>
</dbReference>
<dbReference type="InterPro" id="IPR008991">
    <property type="entry name" value="Translation_prot_SH3-like_sf"/>
</dbReference>
<dbReference type="InterPro" id="IPR041988">
    <property type="entry name" value="Ribosomal_uL24_KOW"/>
</dbReference>
<dbReference type="HAMAP" id="MF_01326_B">
    <property type="entry name" value="Ribosomal_uL24_B"/>
    <property type="match status" value="1"/>
</dbReference>
<evidence type="ECO:0000256" key="3">
    <source>
        <dbReference type="ARBA" id="ARBA00023274"/>
    </source>
</evidence>
<comment type="subunit">
    <text evidence="5">Part of the 50S ribosomal subunit.</text>
</comment>
<keyword evidence="2 5" id="KW-0689">Ribosomal protein</keyword>
<dbReference type="InterPro" id="IPR005824">
    <property type="entry name" value="KOW"/>
</dbReference>
<dbReference type="CDD" id="cd06089">
    <property type="entry name" value="KOW_RPL26"/>
    <property type="match status" value="1"/>
</dbReference>
<dbReference type="InterPro" id="IPR003256">
    <property type="entry name" value="Ribosomal_uL24"/>
</dbReference>
<proteinExistence type="inferred from homology"/>
<comment type="function">
    <text evidence="5">One of the proteins that surrounds the polypeptide exit tunnel on the outside of the subunit.</text>
</comment>
<sequence length="103" mass="11441">MHVKKGDKVVVTAGKDNGKIGKVLTSLPKQNRVIVEGINMVTKHKKANQQMQQAGILHQENSINVSNVMLYCDKCKTGVRTEKKILDSGKKVRACKKCGEMFE</sequence>
<gene>
    <name evidence="5" type="primary">rplX</name>
    <name evidence="7" type="ORF">J2Z76_003194</name>
</gene>
<evidence type="ECO:0000313" key="7">
    <source>
        <dbReference type="EMBL" id="MBP1927297.1"/>
    </source>
</evidence>
<evidence type="ECO:0000256" key="2">
    <source>
        <dbReference type="ARBA" id="ARBA00022980"/>
    </source>
</evidence>
<reference evidence="7 8" key="1">
    <citation type="submission" date="2021-03" db="EMBL/GenBank/DDBJ databases">
        <title>Genomic Encyclopedia of Type Strains, Phase IV (KMG-IV): sequencing the most valuable type-strain genomes for metagenomic binning, comparative biology and taxonomic classification.</title>
        <authorList>
            <person name="Goeker M."/>
        </authorList>
    </citation>
    <scope>NUCLEOTIDE SEQUENCE [LARGE SCALE GENOMIC DNA]</scope>
    <source>
        <strain evidence="7 8">DSM 24004</strain>
    </source>
</reference>
<dbReference type="Proteomes" id="UP001519342">
    <property type="component" value="Unassembled WGS sequence"/>
</dbReference>
<evidence type="ECO:0000256" key="1">
    <source>
        <dbReference type="ARBA" id="ARBA00010618"/>
    </source>
</evidence>
<comment type="function">
    <text evidence="5">One of two assembly initiator proteins, it binds directly to the 5'-end of the 23S rRNA, where it nucleates assembly of the 50S subunit.</text>
</comment>
<accession>A0ABS4GIC8</accession>
<organism evidence="7 8">
    <name type="scientific">Sedimentibacter acidaminivorans</name>
    <dbReference type="NCBI Taxonomy" id="913099"/>
    <lineage>
        <taxon>Bacteria</taxon>
        <taxon>Bacillati</taxon>
        <taxon>Bacillota</taxon>
        <taxon>Tissierellia</taxon>
        <taxon>Sedimentibacter</taxon>
    </lineage>
</organism>
<keyword evidence="8" id="KW-1185">Reference proteome</keyword>
<keyword evidence="5" id="KW-0694">RNA-binding</keyword>
<keyword evidence="5" id="KW-0699">rRNA-binding</keyword>
<dbReference type="SUPFAM" id="SSF50104">
    <property type="entry name" value="Translation proteins SH3-like domain"/>
    <property type="match status" value="1"/>
</dbReference>
<dbReference type="Pfam" id="PF00467">
    <property type="entry name" value="KOW"/>
    <property type="match status" value="1"/>
</dbReference>
<evidence type="ECO:0000256" key="5">
    <source>
        <dbReference type="HAMAP-Rule" id="MF_01326"/>
    </source>
</evidence>
<protein>
    <recommendedName>
        <fullName evidence="4 5">Large ribosomal subunit protein uL24</fullName>
    </recommendedName>
</protein>
<dbReference type="PANTHER" id="PTHR12903">
    <property type="entry name" value="MITOCHONDRIAL RIBOSOMAL PROTEIN L24"/>
    <property type="match status" value="1"/>
</dbReference>
<comment type="caution">
    <text evidence="7">The sequence shown here is derived from an EMBL/GenBank/DDBJ whole genome shotgun (WGS) entry which is preliminary data.</text>
</comment>
<name>A0ABS4GIC8_9FIRM</name>
<feature type="domain" description="KOW" evidence="6">
    <location>
        <begin position="2"/>
        <end position="29"/>
    </location>
</feature>
<dbReference type="Gene3D" id="2.30.30.30">
    <property type="match status" value="1"/>
</dbReference>
<dbReference type="Pfam" id="PF17136">
    <property type="entry name" value="ribosomal_L24"/>
    <property type="match status" value="1"/>
</dbReference>
<comment type="similarity">
    <text evidence="1 5">Belongs to the universal ribosomal protein uL24 family.</text>
</comment>
<evidence type="ECO:0000313" key="8">
    <source>
        <dbReference type="Proteomes" id="UP001519342"/>
    </source>
</evidence>
<dbReference type="RefSeq" id="WP_209513005.1">
    <property type="nucleotide sequence ID" value="NZ_JAGGKS010000011.1"/>
</dbReference>
<dbReference type="InterPro" id="IPR014722">
    <property type="entry name" value="Rib_uL2_dom2"/>
</dbReference>
<dbReference type="EMBL" id="JAGGKS010000011">
    <property type="protein sequence ID" value="MBP1927297.1"/>
    <property type="molecule type" value="Genomic_DNA"/>
</dbReference>
<evidence type="ECO:0000259" key="6">
    <source>
        <dbReference type="SMART" id="SM00739"/>
    </source>
</evidence>
<keyword evidence="3 5" id="KW-0687">Ribonucleoprotein</keyword>
<evidence type="ECO:0000256" key="4">
    <source>
        <dbReference type="ARBA" id="ARBA00035206"/>
    </source>
</evidence>
<dbReference type="GO" id="GO:0005840">
    <property type="term" value="C:ribosome"/>
    <property type="evidence" value="ECO:0007669"/>
    <property type="project" value="UniProtKB-KW"/>
</dbReference>
<dbReference type="InterPro" id="IPR057264">
    <property type="entry name" value="Ribosomal_uL24_C"/>
</dbReference>
<dbReference type="NCBIfam" id="TIGR01079">
    <property type="entry name" value="rplX_bact"/>
    <property type="match status" value="1"/>
</dbReference>